<keyword evidence="6" id="KW-1185">Reference proteome</keyword>
<dbReference type="GO" id="GO:0008448">
    <property type="term" value="F:N-acetylglucosamine-6-phosphate deacetylase activity"/>
    <property type="evidence" value="ECO:0007669"/>
    <property type="project" value="TreeGrafter"/>
</dbReference>
<evidence type="ECO:0000256" key="1">
    <source>
        <dbReference type="ARBA" id="ARBA00010716"/>
    </source>
</evidence>
<feature type="domain" description="Amidohydrolase-related" evidence="4">
    <location>
        <begin position="360"/>
        <end position="416"/>
    </location>
</feature>
<dbReference type="Proteomes" id="UP000306918">
    <property type="component" value="Unassembled WGS sequence"/>
</dbReference>
<sequence>MARLKLLIKITVLILMCQMSLAGIAQETFPVNGISNPKIACYAFTNATIVQDPARTIANGTLVIRNGRIISVGDKQTPIPKEAEVIDCSGKYIYASFLDLFSGYGTPAVKKAPQVFTNTPQFISNTKGAYGWNQAIKSEVNACDLFTINGADAKKIRDAGFGSVVIHQMDGIARGTGALVTPGSKRENELMIKEKAAAFYSFDKGSSTQTYPFSLMGSIALLRQTFLDARWYKTNPAGEGVNLSLKAWNAQQTLPQIFSAENKWDVLRADKTGDEFGVQYIIKADGNEYQRMAEMKATNASFILPVDFPLAMDLEDPADARYVSLADMKHWEMAPTQPAAFEKAGITFCFTPFGLKDVKDFIPNIRKAIQYGLSEQKALEALTTTPARIIGTNDLLGSLETGKIANLLITSGPLFEEQTIIYQNWIQGDKYAINEDALFDVRGSYNMVVNNAGNGINYTLQIGGSVKIPAVTVIHGNDTLPGKINVEGQTVSLTFPCKKGAKQQILLSGTGSIAGWNGVGRDTAGTSLYWTAKLIQPAQSLNTKQGDALRKISNVNAAIYYPFNGYGWENKPEQQTLLIKNTTVWTNEKEGRLQNRDVLIKNGKIAQVGKDLTAPGARIIDGTNKHLTAGIIDEHSHIAISGGVNEGSNTVTAEVRIEDVLNPDDINIYRQLSGGVTASHILPGSSNLIGGQSQLIKLRWGAGPEQLKFGNNDPFIKFALGENVKHSNRSERPGTRFPQTRMGVEQALIDVFTRAGEYAKKGNGVRKDLTLDALVEVLYKKRFITSHSYVQSEITMLMEVAERFGFRVNTFTHGMEGYKVAGQLKQHGAGVGTFSDRWAFKMEVVDGIPYNANILSKVGVITAINSDDAEMARRLNQEGAKMMKYGGMSEEEAVKLVTLNPAQLLHITNRVGSIKEGKDADLVLWSDHPLSIYAKAEKTMVDGIIYFDIECDRLLRKRISEERNRLIQKMIAEKKKGGPLQKAKATEEEVWSCEGLYGEEEQL</sequence>
<reference evidence="5 6" key="1">
    <citation type="submission" date="2019-04" db="EMBL/GenBank/DDBJ databases">
        <title>Niastella caeni sp. nov., isolated from activated sludge.</title>
        <authorList>
            <person name="Sheng M."/>
        </authorList>
    </citation>
    <scope>NUCLEOTIDE SEQUENCE [LARGE SCALE GENOMIC DNA]</scope>
    <source>
        <strain evidence="5 6">HX-2-15</strain>
    </source>
</reference>
<keyword evidence="3" id="KW-0732">Signal</keyword>
<dbReference type="PANTHER" id="PTHR11113">
    <property type="entry name" value="N-ACETYLGLUCOSAMINE-6-PHOSPHATE DEACETYLASE"/>
    <property type="match status" value="1"/>
</dbReference>
<dbReference type="SUPFAM" id="SSF51338">
    <property type="entry name" value="Composite domain of metallo-dependent hydrolases"/>
    <property type="match status" value="2"/>
</dbReference>
<comment type="similarity">
    <text evidence="1">Belongs to the metallo-dependent hydrolases superfamily. NagA family.</text>
</comment>
<dbReference type="EMBL" id="STFF01000006">
    <property type="protein sequence ID" value="THU35852.1"/>
    <property type="molecule type" value="Genomic_DNA"/>
</dbReference>
<dbReference type="OrthoDB" id="9802793at2"/>
<evidence type="ECO:0000313" key="6">
    <source>
        <dbReference type="Proteomes" id="UP000306918"/>
    </source>
</evidence>
<evidence type="ECO:0000313" key="5">
    <source>
        <dbReference type="EMBL" id="THU35852.1"/>
    </source>
</evidence>
<evidence type="ECO:0000256" key="2">
    <source>
        <dbReference type="ARBA" id="ARBA00022801"/>
    </source>
</evidence>
<dbReference type="RefSeq" id="WP_136579093.1">
    <property type="nucleotide sequence ID" value="NZ_STFF01000006.1"/>
</dbReference>
<feature type="domain" description="Amidohydrolase-related" evidence="4">
    <location>
        <begin position="852"/>
        <end position="940"/>
    </location>
</feature>
<dbReference type="SUPFAM" id="SSF51556">
    <property type="entry name" value="Metallo-dependent hydrolases"/>
    <property type="match status" value="1"/>
</dbReference>
<protein>
    <submittedName>
        <fullName evidence="5">Amidohydrolase</fullName>
    </submittedName>
</protein>
<comment type="caution">
    <text evidence="5">The sequence shown here is derived from an EMBL/GenBank/DDBJ whole genome shotgun (WGS) entry which is preliminary data.</text>
</comment>
<dbReference type="InterPro" id="IPR006680">
    <property type="entry name" value="Amidohydro-rel"/>
</dbReference>
<proteinExistence type="inferred from homology"/>
<keyword evidence="2 5" id="KW-0378">Hydrolase</keyword>
<dbReference type="AlphaFoldDB" id="A0A4S8HRY6"/>
<name>A0A4S8HRY6_9BACT</name>
<feature type="chain" id="PRO_5020941971" evidence="3">
    <location>
        <begin position="26"/>
        <end position="1003"/>
    </location>
</feature>
<feature type="signal peptide" evidence="3">
    <location>
        <begin position="1"/>
        <end position="25"/>
    </location>
</feature>
<dbReference type="InterPro" id="IPR032466">
    <property type="entry name" value="Metal_Hydrolase"/>
</dbReference>
<dbReference type="PANTHER" id="PTHR11113:SF14">
    <property type="entry name" value="N-ACETYLGLUCOSAMINE-6-PHOSPHATE DEACETYLASE"/>
    <property type="match status" value="1"/>
</dbReference>
<gene>
    <name evidence="5" type="ORF">FAM09_20885</name>
</gene>
<evidence type="ECO:0000256" key="3">
    <source>
        <dbReference type="SAM" id="SignalP"/>
    </source>
</evidence>
<organism evidence="5 6">
    <name type="scientific">Niastella caeni</name>
    <dbReference type="NCBI Taxonomy" id="2569763"/>
    <lineage>
        <taxon>Bacteria</taxon>
        <taxon>Pseudomonadati</taxon>
        <taxon>Bacteroidota</taxon>
        <taxon>Chitinophagia</taxon>
        <taxon>Chitinophagales</taxon>
        <taxon>Chitinophagaceae</taxon>
        <taxon>Niastella</taxon>
    </lineage>
</organism>
<accession>A0A4S8HRY6</accession>
<dbReference type="InterPro" id="IPR011059">
    <property type="entry name" value="Metal-dep_hydrolase_composite"/>
</dbReference>
<dbReference type="Pfam" id="PF01979">
    <property type="entry name" value="Amidohydro_1"/>
    <property type="match status" value="2"/>
</dbReference>
<dbReference type="GO" id="GO:0006046">
    <property type="term" value="P:N-acetylglucosamine catabolic process"/>
    <property type="evidence" value="ECO:0007669"/>
    <property type="project" value="TreeGrafter"/>
</dbReference>
<evidence type="ECO:0000259" key="4">
    <source>
        <dbReference type="Pfam" id="PF01979"/>
    </source>
</evidence>
<dbReference type="Gene3D" id="3.20.20.140">
    <property type="entry name" value="Metal-dependent hydrolases"/>
    <property type="match status" value="2"/>
</dbReference>
<dbReference type="Gene3D" id="2.30.40.10">
    <property type="entry name" value="Urease, subunit C, domain 1"/>
    <property type="match status" value="1"/>
</dbReference>